<organism evidence="1 2">
    <name type="scientific">Periconia digitata</name>
    <dbReference type="NCBI Taxonomy" id="1303443"/>
    <lineage>
        <taxon>Eukaryota</taxon>
        <taxon>Fungi</taxon>
        <taxon>Dikarya</taxon>
        <taxon>Ascomycota</taxon>
        <taxon>Pezizomycotina</taxon>
        <taxon>Dothideomycetes</taxon>
        <taxon>Pleosporomycetidae</taxon>
        <taxon>Pleosporales</taxon>
        <taxon>Massarineae</taxon>
        <taxon>Periconiaceae</taxon>
        <taxon>Periconia</taxon>
    </lineage>
</organism>
<keyword evidence="2" id="KW-1185">Reference proteome</keyword>
<name>A0A9W4U5L0_9PLEO</name>
<evidence type="ECO:0000313" key="2">
    <source>
        <dbReference type="Proteomes" id="UP001152607"/>
    </source>
</evidence>
<proteinExistence type="predicted"/>
<dbReference type="EMBL" id="CAOQHR010000001">
    <property type="protein sequence ID" value="CAI6268023.1"/>
    <property type="molecule type" value="Genomic_DNA"/>
</dbReference>
<comment type="caution">
    <text evidence="1">The sequence shown here is derived from an EMBL/GenBank/DDBJ whole genome shotgun (WGS) entry which is preliminary data.</text>
</comment>
<reference evidence="1" key="1">
    <citation type="submission" date="2023-01" db="EMBL/GenBank/DDBJ databases">
        <authorList>
            <person name="Van Ghelder C."/>
            <person name="Rancurel C."/>
        </authorList>
    </citation>
    <scope>NUCLEOTIDE SEQUENCE</scope>
    <source>
        <strain evidence="1">CNCM I-4278</strain>
    </source>
</reference>
<dbReference type="AlphaFoldDB" id="A0A9W4U5L0"/>
<protein>
    <submittedName>
        <fullName evidence="1">Uncharacterized protein</fullName>
    </submittedName>
</protein>
<gene>
    <name evidence="1" type="ORF">PDIGIT_LOCUS1613</name>
</gene>
<evidence type="ECO:0000313" key="1">
    <source>
        <dbReference type="EMBL" id="CAI6268023.1"/>
    </source>
</evidence>
<sequence>MLWAVPDCPGELIVQLPSLKGECESSDGHQNWQCNQLGTDLGPYIQIRIPMLYMTRPIT</sequence>
<accession>A0A9W4U5L0</accession>
<dbReference type="Proteomes" id="UP001152607">
    <property type="component" value="Unassembled WGS sequence"/>
</dbReference>